<keyword evidence="3" id="KW-0560">Oxidoreductase</keyword>
<dbReference type="EMBL" id="JAFBEC010000006">
    <property type="protein sequence ID" value="MBM7633365.1"/>
    <property type="molecule type" value="Genomic_DNA"/>
</dbReference>
<dbReference type="InterPro" id="IPR011251">
    <property type="entry name" value="Luciferase-like_dom"/>
</dbReference>
<keyword evidence="4 7" id="KW-0503">Monooxygenase</keyword>
<keyword evidence="1" id="KW-0285">Flavoprotein</keyword>
<dbReference type="RefSeq" id="WP_204697984.1">
    <property type="nucleotide sequence ID" value="NZ_JAFBEC010000006.1"/>
</dbReference>
<organism evidence="7 8">
    <name type="scientific">Geomicrobium sediminis</name>
    <dbReference type="NCBI Taxonomy" id="1347788"/>
    <lineage>
        <taxon>Bacteria</taxon>
        <taxon>Bacillati</taxon>
        <taxon>Bacillota</taxon>
        <taxon>Bacilli</taxon>
        <taxon>Bacillales</taxon>
        <taxon>Geomicrobium</taxon>
    </lineage>
</organism>
<comment type="caution">
    <text evidence="7">The sequence shown here is derived from an EMBL/GenBank/DDBJ whole genome shotgun (WGS) entry which is preliminary data.</text>
</comment>
<evidence type="ECO:0000256" key="3">
    <source>
        <dbReference type="ARBA" id="ARBA00023002"/>
    </source>
</evidence>
<evidence type="ECO:0000313" key="8">
    <source>
        <dbReference type="Proteomes" id="UP000741863"/>
    </source>
</evidence>
<dbReference type="PIRSF" id="PIRSF000337">
    <property type="entry name" value="NTA_MOA"/>
    <property type="match status" value="1"/>
</dbReference>
<protein>
    <submittedName>
        <fullName evidence="7">FMN-dependent oxidoreductase (Nitrilotriacetate monooxygenase family)</fullName>
    </submittedName>
</protein>
<dbReference type="PANTHER" id="PTHR30011">
    <property type="entry name" value="ALKANESULFONATE MONOOXYGENASE-RELATED"/>
    <property type="match status" value="1"/>
</dbReference>
<dbReference type="SUPFAM" id="SSF51679">
    <property type="entry name" value="Bacterial luciferase-like"/>
    <property type="match status" value="1"/>
</dbReference>
<dbReference type="InterPro" id="IPR016215">
    <property type="entry name" value="NTA_MOA"/>
</dbReference>
<gene>
    <name evidence="7" type="ORF">JOD17_002459</name>
</gene>
<accession>A0ABS2PD50</accession>
<dbReference type="InterPro" id="IPR036661">
    <property type="entry name" value="Luciferase-like_sf"/>
</dbReference>
<keyword evidence="8" id="KW-1185">Reference proteome</keyword>
<evidence type="ECO:0000313" key="7">
    <source>
        <dbReference type="EMBL" id="MBM7633365.1"/>
    </source>
</evidence>
<proteinExistence type="inferred from homology"/>
<evidence type="ECO:0000256" key="2">
    <source>
        <dbReference type="ARBA" id="ARBA00022643"/>
    </source>
</evidence>
<keyword evidence="2" id="KW-0288">FMN</keyword>
<reference evidence="7 8" key="1">
    <citation type="submission" date="2021-01" db="EMBL/GenBank/DDBJ databases">
        <title>Genomic Encyclopedia of Type Strains, Phase IV (KMG-IV): sequencing the most valuable type-strain genomes for metagenomic binning, comparative biology and taxonomic classification.</title>
        <authorList>
            <person name="Goeker M."/>
        </authorList>
    </citation>
    <scope>NUCLEOTIDE SEQUENCE [LARGE SCALE GENOMIC DNA]</scope>
    <source>
        <strain evidence="7 8">DSM 25540</strain>
    </source>
</reference>
<evidence type="ECO:0000256" key="4">
    <source>
        <dbReference type="ARBA" id="ARBA00023033"/>
    </source>
</evidence>
<dbReference type="Pfam" id="PF00296">
    <property type="entry name" value="Bac_luciferase"/>
    <property type="match status" value="1"/>
</dbReference>
<dbReference type="InterPro" id="IPR051260">
    <property type="entry name" value="Diverse_substr_monoxygenases"/>
</dbReference>
<dbReference type="Gene3D" id="3.20.20.30">
    <property type="entry name" value="Luciferase-like domain"/>
    <property type="match status" value="1"/>
</dbReference>
<evidence type="ECO:0000259" key="6">
    <source>
        <dbReference type="Pfam" id="PF00296"/>
    </source>
</evidence>
<dbReference type="NCBIfam" id="TIGR03860">
    <property type="entry name" value="FMN_nitrolo"/>
    <property type="match status" value="1"/>
</dbReference>
<evidence type="ECO:0000256" key="5">
    <source>
        <dbReference type="ARBA" id="ARBA00033748"/>
    </source>
</evidence>
<dbReference type="GO" id="GO:0004497">
    <property type="term" value="F:monooxygenase activity"/>
    <property type="evidence" value="ECO:0007669"/>
    <property type="project" value="UniProtKB-KW"/>
</dbReference>
<name>A0ABS2PD50_9BACL</name>
<feature type="domain" description="Luciferase-like" evidence="6">
    <location>
        <begin position="34"/>
        <end position="394"/>
    </location>
</feature>
<dbReference type="Proteomes" id="UP000741863">
    <property type="component" value="Unassembled WGS sequence"/>
</dbReference>
<sequence>MTEQRKRMYLNAFDMNCASHQSPGLWAHPDDQKSTSYKTADYWIELAKTLERGFFDGIFLADVLGTYDVYKGSRDTAIEHGVQAPVNDPSYLVPLMASATKHLGFGLTVSTTHENPYIFARRMSTLDHLTNGRIGWNIVTSYLESASRNIGLKQVKHDERYEIAEEYLEVVYKLWEGSWEDDAVQNDKENRRFADPSKVHDINHYGKHYEVPGAHLCEPSPQRTPVLFQAGASKRGKQFASKHAELVFISVPEDYLAKRYVDELNEELNLAGRDRSEVKVLSLLTPIIGKTKEEADAKREAYRKFVSHEGSLALIGGWTGIDFSGYEKEDKVEYIENEAMRSSIASFTNQNADEWTVGEFSEFVSIGGRGKVIVGTAEEVADQMQDWMETTGVDGFNIAYSVSPGTFEEFVDDVVPILQERGLVRTSYEEGTYRNNLFGYDQLPEHHVGRTYRQLSAEIKQ</sequence>
<dbReference type="PANTHER" id="PTHR30011:SF16">
    <property type="entry name" value="C2H2 FINGER DOMAIN TRANSCRIPTION FACTOR (EUROFUNG)-RELATED"/>
    <property type="match status" value="1"/>
</dbReference>
<comment type="similarity">
    <text evidence="5">Belongs to the NtaA/SnaA/DszA monooxygenase family.</text>
</comment>
<evidence type="ECO:0000256" key="1">
    <source>
        <dbReference type="ARBA" id="ARBA00022630"/>
    </source>
</evidence>